<organism evidence="1 2">
    <name type="scientific">Pisolithus tinctorius Marx 270</name>
    <dbReference type="NCBI Taxonomy" id="870435"/>
    <lineage>
        <taxon>Eukaryota</taxon>
        <taxon>Fungi</taxon>
        <taxon>Dikarya</taxon>
        <taxon>Basidiomycota</taxon>
        <taxon>Agaricomycotina</taxon>
        <taxon>Agaricomycetes</taxon>
        <taxon>Agaricomycetidae</taxon>
        <taxon>Boletales</taxon>
        <taxon>Sclerodermatineae</taxon>
        <taxon>Pisolithaceae</taxon>
        <taxon>Pisolithus</taxon>
    </lineage>
</organism>
<evidence type="ECO:0000313" key="2">
    <source>
        <dbReference type="Proteomes" id="UP000054217"/>
    </source>
</evidence>
<evidence type="ECO:0000313" key="1">
    <source>
        <dbReference type="EMBL" id="KIO08745.1"/>
    </source>
</evidence>
<proteinExistence type="predicted"/>
<accession>A0A0C3P655</accession>
<protein>
    <submittedName>
        <fullName evidence="1">Uncharacterized protein</fullName>
    </submittedName>
</protein>
<name>A0A0C3P655_PISTI</name>
<dbReference type="InParanoid" id="A0A0C3P655"/>
<dbReference type="EMBL" id="KN831956">
    <property type="protein sequence ID" value="KIO08745.1"/>
    <property type="molecule type" value="Genomic_DNA"/>
</dbReference>
<reference evidence="1 2" key="1">
    <citation type="submission" date="2014-04" db="EMBL/GenBank/DDBJ databases">
        <authorList>
            <consortium name="DOE Joint Genome Institute"/>
            <person name="Kuo A."/>
            <person name="Kohler A."/>
            <person name="Costa M.D."/>
            <person name="Nagy L.G."/>
            <person name="Floudas D."/>
            <person name="Copeland A."/>
            <person name="Barry K.W."/>
            <person name="Cichocki N."/>
            <person name="Veneault-Fourrey C."/>
            <person name="LaButti K."/>
            <person name="Lindquist E.A."/>
            <person name="Lipzen A."/>
            <person name="Lundell T."/>
            <person name="Morin E."/>
            <person name="Murat C."/>
            <person name="Sun H."/>
            <person name="Tunlid A."/>
            <person name="Henrissat B."/>
            <person name="Grigoriev I.V."/>
            <person name="Hibbett D.S."/>
            <person name="Martin F."/>
            <person name="Nordberg H.P."/>
            <person name="Cantor M.N."/>
            <person name="Hua S.X."/>
        </authorList>
    </citation>
    <scope>NUCLEOTIDE SEQUENCE [LARGE SCALE GENOMIC DNA]</scope>
    <source>
        <strain evidence="1 2">Marx 270</strain>
    </source>
</reference>
<gene>
    <name evidence="1" type="ORF">M404DRAFT_325110</name>
</gene>
<sequence length="93" mass="10707">MNPLTCLWSMFFFFLGGGYFNTKLTFPRHADNPLPTKNRYGLWVINMKSLHTNWGNGKIYGLQRSMGYNRSLLGASQLYVEIRLQLWGGEGVD</sequence>
<reference evidence="2" key="2">
    <citation type="submission" date="2015-01" db="EMBL/GenBank/DDBJ databases">
        <title>Evolutionary Origins and Diversification of the Mycorrhizal Mutualists.</title>
        <authorList>
            <consortium name="DOE Joint Genome Institute"/>
            <consortium name="Mycorrhizal Genomics Consortium"/>
            <person name="Kohler A."/>
            <person name="Kuo A."/>
            <person name="Nagy L.G."/>
            <person name="Floudas D."/>
            <person name="Copeland A."/>
            <person name="Barry K.W."/>
            <person name="Cichocki N."/>
            <person name="Veneault-Fourrey C."/>
            <person name="LaButti K."/>
            <person name="Lindquist E.A."/>
            <person name="Lipzen A."/>
            <person name="Lundell T."/>
            <person name="Morin E."/>
            <person name="Murat C."/>
            <person name="Riley R."/>
            <person name="Ohm R."/>
            <person name="Sun H."/>
            <person name="Tunlid A."/>
            <person name="Henrissat B."/>
            <person name="Grigoriev I.V."/>
            <person name="Hibbett D.S."/>
            <person name="Martin F."/>
        </authorList>
    </citation>
    <scope>NUCLEOTIDE SEQUENCE [LARGE SCALE GENOMIC DNA]</scope>
    <source>
        <strain evidence="2">Marx 270</strain>
    </source>
</reference>
<dbReference type="HOGENOM" id="CLU_2400563_0_0_1"/>
<dbReference type="Proteomes" id="UP000054217">
    <property type="component" value="Unassembled WGS sequence"/>
</dbReference>
<dbReference type="AlphaFoldDB" id="A0A0C3P655"/>
<keyword evidence="2" id="KW-1185">Reference proteome</keyword>